<dbReference type="InterPro" id="IPR025587">
    <property type="entry name" value="DUF4351"/>
</dbReference>
<name>A0A3S1CLF7_9CYAN</name>
<sequence>MVLRLLQKRLGQLSPTLRAQIESLTLDQIEALGEALLDFTGADDLSRWLQQNQS</sequence>
<dbReference type="Proteomes" id="UP000271624">
    <property type="component" value="Unassembled WGS sequence"/>
</dbReference>
<dbReference type="PANTHER" id="PTHR35586">
    <property type="entry name" value="SLL1691 PROTEIN"/>
    <property type="match status" value="1"/>
</dbReference>
<evidence type="ECO:0000313" key="3">
    <source>
        <dbReference type="Proteomes" id="UP000271624"/>
    </source>
</evidence>
<proteinExistence type="predicted"/>
<comment type="caution">
    <text evidence="2">The sequence shown here is derived from an EMBL/GenBank/DDBJ whole genome shotgun (WGS) entry which is preliminary data.</text>
</comment>
<evidence type="ECO:0000259" key="1">
    <source>
        <dbReference type="Pfam" id="PF14261"/>
    </source>
</evidence>
<accession>A0A3S1CLF7</accession>
<protein>
    <recommendedName>
        <fullName evidence="1">DUF4351 domain-containing protein</fullName>
    </recommendedName>
</protein>
<feature type="domain" description="DUF4351" evidence="1">
    <location>
        <begin position="1"/>
        <end position="49"/>
    </location>
</feature>
<dbReference type="PANTHER" id="PTHR35586:SF2">
    <property type="entry name" value="SLL1542 PROTEIN"/>
    <property type="match status" value="1"/>
</dbReference>
<reference evidence="2" key="2">
    <citation type="journal article" date="2019" name="Genome Biol. Evol.">
        <title>Day and night: Metabolic profiles and evolutionary relationships of six axenic non-marine cyanobacteria.</title>
        <authorList>
            <person name="Will S.E."/>
            <person name="Henke P."/>
            <person name="Boedeker C."/>
            <person name="Huang S."/>
            <person name="Brinkmann H."/>
            <person name="Rohde M."/>
            <person name="Jarek M."/>
            <person name="Friedl T."/>
            <person name="Seufert S."/>
            <person name="Schumacher M."/>
            <person name="Overmann J."/>
            <person name="Neumann-Schaal M."/>
            <person name="Petersen J."/>
        </authorList>
    </citation>
    <scope>NUCLEOTIDE SEQUENCE [LARGE SCALE GENOMIC DNA]</scope>
    <source>
        <strain evidence="2">PCC 7102</strain>
    </source>
</reference>
<organism evidence="2 3">
    <name type="scientific">Dulcicalothrix desertica PCC 7102</name>
    <dbReference type="NCBI Taxonomy" id="232991"/>
    <lineage>
        <taxon>Bacteria</taxon>
        <taxon>Bacillati</taxon>
        <taxon>Cyanobacteriota</taxon>
        <taxon>Cyanophyceae</taxon>
        <taxon>Nostocales</taxon>
        <taxon>Calotrichaceae</taxon>
        <taxon>Dulcicalothrix</taxon>
    </lineage>
</organism>
<gene>
    <name evidence="2" type="ORF">DSM106972_032680</name>
</gene>
<evidence type="ECO:0000313" key="2">
    <source>
        <dbReference type="EMBL" id="RUT06062.1"/>
    </source>
</evidence>
<dbReference type="EMBL" id="RSCL01000007">
    <property type="protein sequence ID" value="RUT06062.1"/>
    <property type="molecule type" value="Genomic_DNA"/>
</dbReference>
<keyword evidence="3" id="KW-1185">Reference proteome</keyword>
<dbReference type="Pfam" id="PF14261">
    <property type="entry name" value="DUF4351"/>
    <property type="match status" value="1"/>
</dbReference>
<reference evidence="2" key="1">
    <citation type="submission" date="2018-12" db="EMBL/GenBank/DDBJ databases">
        <authorList>
            <person name="Will S."/>
            <person name="Neumann-Schaal M."/>
            <person name="Henke P."/>
        </authorList>
    </citation>
    <scope>NUCLEOTIDE SEQUENCE</scope>
    <source>
        <strain evidence="2">PCC 7102</strain>
    </source>
</reference>
<dbReference type="AlphaFoldDB" id="A0A3S1CLF7"/>